<dbReference type="VEuPathDB" id="AmoebaDB:EHI_065830"/>
<dbReference type="GO" id="GO:0003729">
    <property type="term" value="F:mRNA binding"/>
    <property type="evidence" value="ECO:0007669"/>
    <property type="project" value="TreeGrafter"/>
</dbReference>
<accession>A0A5K1VTK4</accession>
<evidence type="ECO:0000313" key="4">
    <source>
        <dbReference type="Proteomes" id="UP000078387"/>
    </source>
</evidence>
<evidence type="ECO:0000256" key="1">
    <source>
        <dbReference type="SAM" id="MobiDB-lite"/>
    </source>
</evidence>
<dbReference type="GO" id="GO:0002188">
    <property type="term" value="P:translation reinitiation"/>
    <property type="evidence" value="ECO:0007669"/>
    <property type="project" value="TreeGrafter"/>
</dbReference>
<organism evidence="3 4">
    <name type="scientific">Entamoeba histolytica</name>
    <dbReference type="NCBI Taxonomy" id="5759"/>
    <lineage>
        <taxon>Eukaryota</taxon>
        <taxon>Amoebozoa</taxon>
        <taxon>Evosea</taxon>
        <taxon>Archamoebae</taxon>
        <taxon>Mastigamoebida</taxon>
        <taxon>Entamoebidae</taxon>
        <taxon>Entamoeba</taxon>
    </lineage>
</organism>
<dbReference type="InterPro" id="IPR001950">
    <property type="entry name" value="SUI1"/>
</dbReference>
<dbReference type="OMA" id="EVFEIDM"/>
<dbReference type="VEuPathDB" id="AmoebaDB:KM1_190810"/>
<sequence length="163" mass="18340">MSEEKKYYTKVEIDLCPLCHLPKDLCPYGPNAAKCTKAQTTESKTEEQSNEEKKGESKDEQQPTESKETTKKDVKKGKEQKKVIKIMNVKRNKKQSVTKIVGVLQFGLKQQDVSKFVSKKFSVGANIDKTVGVDCINVQGDFVHEIADILAEQFKIDPANIEC</sequence>
<dbReference type="InterPro" id="IPR050318">
    <property type="entry name" value="DENR/SUI1_TIF"/>
</dbReference>
<feature type="region of interest" description="Disordered" evidence="1">
    <location>
        <begin position="36"/>
        <end position="79"/>
    </location>
</feature>
<dbReference type="PANTHER" id="PTHR12789">
    <property type="entry name" value="DENSITY-REGULATED PROTEIN HOMOLOG"/>
    <property type="match status" value="1"/>
</dbReference>
<dbReference type="SUPFAM" id="SSF55159">
    <property type="entry name" value="eIF1-like"/>
    <property type="match status" value="1"/>
</dbReference>
<proteinExistence type="predicted"/>
<feature type="domain" description="SUI1" evidence="2">
    <location>
        <begin position="84"/>
        <end position="154"/>
    </location>
</feature>
<dbReference type="Gene3D" id="3.30.780.10">
    <property type="entry name" value="SUI1-like domain"/>
    <property type="match status" value="1"/>
</dbReference>
<feature type="compositionally biased region" description="Basic and acidic residues" evidence="1">
    <location>
        <begin position="43"/>
        <end position="79"/>
    </location>
</feature>
<protein>
    <submittedName>
        <fullName evidence="3">Density-regulated protein putative</fullName>
    </submittedName>
</protein>
<dbReference type="InterPro" id="IPR036877">
    <property type="entry name" value="SUI1_dom_sf"/>
</dbReference>
<dbReference type="EMBL" id="BDEQ01000001">
    <property type="protein sequence ID" value="GAT94462.1"/>
    <property type="molecule type" value="Genomic_DNA"/>
</dbReference>
<dbReference type="VEuPathDB" id="AmoebaDB:EHI5A_094410"/>
<reference evidence="3 4" key="1">
    <citation type="submission" date="2016-05" db="EMBL/GenBank/DDBJ databases">
        <title>First whole genome sequencing of Entamoeba histolytica HM1:IMSS-clone-6.</title>
        <authorList>
            <person name="Mukherjee Avik.K."/>
            <person name="Izumyama S."/>
            <person name="Nakada-Tsukui K."/>
            <person name="Nozaki T."/>
        </authorList>
    </citation>
    <scope>NUCLEOTIDE SEQUENCE [LARGE SCALE GENOMIC DNA]</scope>
    <source>
        <strain evidence="3 4">HM1:IMSS clone 6</strain>
    </source>
</reference>
<dbReference type="PROSITE" id="PS50296">
    <property type="entry name" value="SUI1"/>
    <property type="match status" value="1"/>
</dbReference>
<name>A0A5K1VTK4_ENTHI</name>
<dbReference type="AlphaFoldDB" id="A0A5K1VTK4"/>
<dbReference type="GO" id="GO:0001731">
    <property type="term" value="P:formation of translation preinitiation complex"/>
    <property type="evidence" value="ECO:0007669"/>
    <property type="project" value="TreeGrafter"/>
</dbReference>
<dbReference type="VEuPathDB" id="AmoebaDB:EHI7A_058570"/>
<dbReference type="Proteomes" id="UP000078387">
    <property type="component" value="Unassembled WGS sequence"/>
</dbReference>
<dbReference type="PANTHER" id="PTHR12789:SF0">
    <property type="entry name" value="DENSITY-REGULATED PROTEIN"/>
    <property type="match status" value="1"/>
</dbReference>
<dbReference type="Pfam" id="PF01253">
    <property type="entry name" value="SUI1"/>
    <property type="match status" value="1"/>
</dbReference>
<comment type="caution">
    <text evidence="3">The sequence shown here is derived from an EMBL/GenBank/DDBJ whole genome shotgun (WGS) entry which is preliminary data.</text>
</comment>
<dbReference type="VEuPathDB" id="AmoebaDB:EHI8A_060630"/>
<gene>
    <name evidence="3" type="ORF">CL6EHI_065830</name>
</gene>
<evidence type="ECO:0000313" key="3">
    <source>
        <dbReference type="EMBL" id="GAT94462.1"/>
    </source>
</evidence>
<evidence type="ECO:0000259" key="2">
    <source>
        <dbReference type="PROSITE" id="PS50296"/>
    </source>
</evidence>
<dbReference type="GO" id="GO:0003743">
    <property type="term" value="F:translation initiation factor activity"/>
    <property type="evidence" value="ECO:0007669"/>
    <property type="project" value="InterPro"/>
</dbReference>